<dbReference type="EMBL" id="HF935596">
    <property type="protein sequence ID" value="CCX31420.1"/>
    <property type="molecule type" value="Genomic_DNA"/>
</dbReference>
<keyword evidence="2" id="KW-1185">Reference proteome</keyword>
<protein>
    <submittedName>
        <fullName evidence="1">Uncharacterized protein</fullName>
    </submittedName>
</protein>
<organism evidence="1 2">
    <name type="scientific">Pyronema omphalodes (strain CBS 100304)</name>
    <name type="common">Pyronema confluens</name>
    <dbReference type="NCBI Taxonomy" id="1076935"/>
    <lineage>
        <taxon>Eukaryota</taxon>
        <taxon>Fungi</taxon>
        <taxon>Dikarya</taxon>
        <taxon>Ascomycota</taxon>
        <taxon>Pezizomycotina</taxon>
        <taxon>Pezizomycetes</taxon>
        <taxon>Pezizales</taxon>
        <taxon>Pyronemataceae</taxon>
        <taxon>Pyronema</taxon>
    </lineage>
</organism>
<evidence type="ECO:0000313" key="1">
    <source>
        <dbReference type="EMBL" id="CCX31420.1"/>
    </source>
</evidence>
<reference evidence="1 2" key="1">
    <citation type="journal article" date="2013" name="PLoS Genet.">
        <title>The genome and development-dependent transcriptomes of Pyronema confluens: a window into fungal evolution.</title>
        <authorList>
            <person name="Traeger S."/>
            <person name="Altegoer F."/>
            <person name="Freitag M."/>
            <person name="Gabaldon T."/>
            <person name="Kempken F."/>
            <person name="Kumar A."/>
            <person name="Marcet-Houben M."/>
            <person name="Poggeler S."/>
            <person name="Stajich J.E."/>
            <person name="Nowrousian M."/>
        </authorList>
    </citation>
    <scope>NUCLEOTIDE SEQUENCE [LARGE SCALE GENOMIC DNA]</scope>
    <source>
        <strain evidence="2">CBS 100304</strain>
        <tissue evidence="1">Vegetative mycelium</tissue>
    </source>
</reference>
<gene>
    <name evidence="1" type="ORF">PCON_10767</name>
</gene>
<name>U4LQ18_PYROM</name>
<proteinExistence type="predicted"/>
<dbReference type="Proteomes" id="UP000018144">
    <property type="component" value="Unassembled WGS sequence"/>
</dbReference>
<accession>U4LQ18</accession>
<evidence type="ECO:0000313" key="2">
    <source>
        <dbReference type="Proteomes" id="UP000018144"/>
    </source>
</evidence>
<dbReference type="OrthoDB" id="5500741at2759"/>
<dbReference type="AlphaFoldDB" id="U4LQ18"/>
<sequence length="102" mass="11485">MASFNQNTTNGRYASPETMGARYTVYRQYSDGYVDPCLNIGPFNTAKEANLAAREICASEFGQHFKMKEEKSGTGLAQFHRLGFGKERWGDDEIVMLYVGLE</sequence>